<organism evidence="2 3">
    <name type="scientific">Lasius niger</name>
    <name type="common">Black garden ant</name>
    <dbReference type="NCBI Taxonomy" id="67767"/>
    <lineage>
        <taxon>Eukaryota</taxon>
        <taxon>Metazoa</taxon>
        <taxon>Ecdysozoa</taxon>
        <taxon>Arthropoda</taxon>
        <taxon>Hexapoda</taxon>
        <taxon>Insecta</taxon>
        <taxon>Pterygota</taxon>
        <taxon>Neoptera</taxon>
        <taxon>Endopterygota</taxon>
        <taxon>Hymenoptera</taxon>
        <taxon>Apocrita</taxon>
        <taxon>Aculeata</taxon>
        <taxon>Formicoidea</taxon>
        <taxon>Formicidae</taxon>
        <taxon>Formicinae</taxon>
        <taxon>Lasius</taxon>
        <taxon>Lasius</taxon>
    </lineage>
</organism>
<feature type="compositionally biased region" description="Low complexity" evidence="1">
    <location>
        <begin position="18"/>
        <end position="41"/>
    </location>
</feature>
<evidence type="ECO:0000313" key="3">
    <source>
        <dbReference type="Proteomes" id="UP000036403"/>
    </source>
</evidence>
<feature type="region of interest" description="Disordered" evidence="1">
    <location>
        <begin position="54"/>
        <end position="89"/>
    </location>
</feature>
<gene>
    <name evidence="2" type="ORF">RF55_17001</name>
</gene>
<dbReference type="Proteomes" id="UP000036403">
    <property type="component" value="Unassembled WGS sequence"/>
</dbReference>
<dbReference type="EMBL" id="LBMM01015332">
    <property type="protein sequence ID" value="KMQ84859.1"/>
    <property type="molecule type" value="Genomic_DNA"/>
</dbReference>
<keyword evidence="2" id="KW-0378">Hydrolase</keyword>
<name>A0A0J7K3G8_LASNI</name>
<keyword evidence="3" id="KW-1185">Reference proteome</keyword>
<proteinExistence type="predicted"/>
<dbReference type="OrthoDB" id="10622079at2759"/>
<evidence type="ECO:0000256" key="1">
    <source>
        <dbReference type="SAM" id="MobiDB-lite"/>
    </source>
</evidence>
<feature type="region of interest" description="Disordered" evidence="1">
    <location>
        <begin position="15"/>
        <end position="42"/>
    </location>
</feature>
<accession>A0A0J7K3G8</accession>
<protein>
    <submittedName>
        <fullName evidence="2">Glycosyl hydrolase family 65 central catalytic domain protein</fullName>
    </submittedName>
</protein>
<dbReference type="PaxDb" id="67767-A0A0J7K3G8"/>
<dbReference type="GO" id="GO:0016787">
    <property type="term" value="F:hydrolase activity"/>
    <property type="evidence" value="ECO:0007669"/>
    <property type="project" value="UniProtKB-KW"/>
</dbReference>
<dbReference type="AlphaFoldDB" id="A0A0J7K3G8"/>
<feature type="compositionally biased region" description="Polar residues" evidence="1">
    <location>
        <begin position="78"/>
        <end position="88"/>
    </location>
</feature>
<evidence type="ECO:0000313" key="2">
    <source>
        <dbReference type="EMBL" id="KMQ84859.1"/>
    </source>
</evidence>
<sequence>MDADVSGMTDADASVIPSYSNINNSNSLSSSQSNNGSSAPSAAKDTLIFQGKISNKRKSMSASQPVFTHSTKSHRNSLENPGQGNLPNYTDPAFTLDVNPTNVIPIESNRYDITSQGPYDVVIQTIDNFSFDPIFVGRTLYSFLKKDICEIRKIGFSKINIKI</sequence>
<reference evidence="2 3" key="1">
    <citation type="submission" date="2015-04" db="EMBL/GenBank/DDBJ databases">
        <title>Lasius niger genome sequencing.</title>
        <authorList>
            <person name="Konorov E.A."/>
            <person name="Nikitin M.A."/>
            <person name="Kirill M.V."/>
            <person name="Chang P."/>
        </authorList>
    </citation>
    <scope>NUCLEOTIDE SEQUENCE [LARGE SCALE GENOMIC DNA]</scope>
    <source>
        <tissue evidence="2">Whole</tissue>
    </source>
</reference>
<feature type="compositionally biased region" description="Polar residues" evidence="1">
    <location>
        <begin position="60"/>
        <end position="70"/>
    </location>
</feature>
<comment type="caution">
    <text evidence="2">The sequence shown here is derived from an EMBL/GenBank/DDBJ whole genome shotgun (WGS) entry which is preliminary data.</text>
</comment>